<comment type="caution">
    <text evidence="11">The sequence shown here is derived from an EMBL/GenBank/DDBJ whole genome shotgun (WGS) entry which is preliminary data.</text>
</comment>
<evidence type="ECO:0000256" key="7">
    <source>
        <dbReference type="ARBA" id="ARBA00023004"/>
    </source>
</evidence>
<dbReference type="Gene3D" id="2.40.40.20">
    <property type="match status" value="1"/>
</dbReference>
<evidence type="ECO:0000256" key="5">
    <source>
        <dbReference type="ARBA" id="ARBA00022729"/>
    </source>
</evidence>
<proteinExistence type="inferred from homology"/>
<dbReference type="InterPro" id="IPR009010">
    <property type="entry name" value="Asp_de-COase-like_dom_sf"/>
</dbReference>
<evidence type="ECO:0000259" key="10">
    <source>
        <dbReference type="PROSITE" id="PS51669"/>
    </source>
</evidence>
<evidence type="ECO:0000256" key="1">
    <source>
        <dbReference type="ARBA" id="ARBA00010312"/>
    </source>
</evidence>
<keyword evidence="7" id="KW-0408">Iron</keyword>
<evidence type="ECO:0000256" key="3">
    <source>
        <dbReference type="ARBA" id="ARBA00022505"/>
    </source>
</evidence>
<keyword evidence="4" id="KW-0479">Metal-binding</keyword>
<dbReference type="EMBL" id="JAHDYS010000005">
    <property type="protein sequence ID" value="MBT1071502.1"/>
    <property type="molecule type" value="Genomic_DNA"/>
</dbReference>
<dbReference type="PROSITE" id="PS51379">
    <property type="entry name" value="4FE4S_FER_2"/>
    <property type="match status" value="1"/>
</dbReference>
<keyword evidence="3" id="KW-0500">Molybdenum</keyword>
<dbReference type="InterPro" id="IPR050612">
    <property type="entry name" value="Prok_Mopterin_Oxidored"/>
</dbReference>
<evidence type="ECO:0000256" key="8">
    <source>
        <dbReference type="ARBA" id="ARBA00023014"/>
    </source>
</evidence>
<organism evidence="11 12">
    <name type="scientific">Pelotalea chapellei</name>
    <dbReference type="NCBI Taxonomy" id="44671"/>
    <lineage>
        <taxon>Bacteria</taxon>
        <taxon>Pseudomonadati</taxon>
        <taxon>Thermodesulfobacteriota</taxon>
        <taxon>Desulfuromonadia</taxon>
        <taxon>Geobacterales</taxon>
        <taxon>Geobacteraceae</taxon>
        <taxon>Pelotalea</taxon>
    </lineage>
</organism>
<keyword evidence="5" id="KW-0732">Signal</keyword>
<keyword evidence="6" id="KW-0560">Oxidoreductase</keyword>
<dbReference type="SUPFAM" id="SSF53706">
    <property type="entry name" value="Formate dehydrogenase/DMSO reductase, domains 1-3"/>
    <property type="match status" value="1"/>
</dbReference>
<dbReference type="Pfam" id="PF01568">
    <property type="entry name" value="Molydop_binding"/>
    <property type="match status" value="1"/>
</dbReference>
<dbReference type="RefSeq" id="WP_214297280.1">
    <property type="nucleotide sequence ID" value="NZ_JAHDYS010000005.1"/>
</dbReference>
<sequence length="979" mass="109081">MPISRRTFMWLTGGSGVALATDPSRKLINKLIPQIIPPENIKPGEWVSFATTCRECPAGCGVHVRHRDGRATKAEGNPLHPINRGRLCPRGQSALQGLYDPDRLKSVVQRTRQGREARSSWTEALEAISSRLKAGDRAIILSSLQTGSLAEVMKQFTDRFGAGRLLMYEAFNHEPLKTANEKLFGLPLIPSFDIGTSEMVISFCADFLETWISPVSFAAQFGDMHAFHGKRAGSKEVRAQDLNRFVYVGPRLSMTAANADEFVQVPPGAERLVALTLVKIIVENGWGSNDLASFMPAINRFLKQCGPVPGISPKRLIKLAVMFTDAQSSVALAGPLGANNQIAMETAVAVGLLNHAAGRTSQNVDFSRPHALSATAREAELQGVLAGIGPREIVFVHDTNPFYSRPDIAPFIRKAGMVVSMGTLMDETAKASDWVLPMDFPLEMWGDYEPVAGVNGIMQPTMGRLYDTCSPGDLFLELSRRTGQPLSRTGTSQPPQDFLAWIRQRWEVLRTKTDPNTPSEEFWMDVLRKGGLWKEREKPRPVQLKQSEIAFTPFPREQQQATDAAELWLWASIMLYDGRLANRGWLQEAPDPITFYVWGNWIDIHPGKAAGLGLKDGDLAELTTSAGMVRAPVRISKEVHEQTVALAYGQGHSEMGKNARGVGTNAFMLGRETATGMFGTCRIRRVERSDDYGPRATAHSTEQFGREIVQWAPFSQVSTMEPGDGEKLIMPLPEGYRSGKDMYPKREYLKHRWAMVIDLQRCIGCGACSVACYAENNIPVIGKAGVGGGREMAWLRVPPYRKPGSIMRYGWLPMLCQHCDAAPCEPVCPVFAAVHNEEGLNAQVYNRCIGTRYCSNNCPYKVRRFNWVNIEWRKPLDLQLNPEVTVRSRGVMEKCTFCIQRIREVEYRAAREKRPVRDGEVQPACVQTCPTKVFTFGDLLDPNSEVTRLTRNDPRRYHVLEELNTKPAIAYLKKVEVEI</sequence>
<evidence type="ECO:0000313" key="11">
    <source>
        <dbReference type="EMBL" id="MBT1071502.1"/>
    </source>
</evidence>
<dbReference type="InterPro" id="IPR017896">
    <property type="entry name" value="4Fe4S_Fe-S-bd"/>
</dbReference>
<dbReference type="CDD" id="cd10551">
    <property type="entry name" value="PsrB"/>
    <property type="match status" value="1"/>
</dbReference>
<feature type="domain" description="4Fe-4S Mo/W bis-MGD-type" evidence="10">
    <location>
        <begin position="46"/>
        <end position="102"/>
    </location>
</feature>
<dbReference type="Pfam" id="PF13247">
    <property type="entry name" value="Fer4_11"/>
    <property type="match status" value="1"/>
</dbReference>
<comment type="similarity">
    <text evidence="1">Belongs to the prokaryotic molybdopterin-containing oxidoreductase family.</text>
</comment>
<dbReference type="InterPro" id="IPR006963">
    <property type="entry name" value="Mopterin_OxRdtase_4Fe-4S_dom"/>
</dbReference>
<dbReference type="SUPFAM" id="SSF54862">
    <property type="entry name" value="4Fe-4S ferredoxins"/>
    <property type="match status" value="1"/>
</dbReference>
<accession>A0ABS5U758</accession>
<dbReference type="Gene3D" id="2.20.25.90">
    <property type="entry name" value="ADC-like domains"/>
    <property type="match status" value="1"/>
</dbReference>
<name>A0ABS5U758_9BACT</name>
<evidence type="ECO:0000259" key="9">
    <source>
        <dbReference type="PROSITE" id="PS51379"/>
    </source>
</evidence>
<dbReference type="Gene3D" id="3.30.70.20">
    <property type="match status" value="2"/>
</dbReference>
<evidence type="ECO:0000256" key="6">
    <source>
        <dbReference type="ARBA" id="ARBA00023002"/>
    </source>
</evidence>
<gene>
    <name evidence="11" type="ORF">KJB30_06895</name>
</gene>
<dbReference type="Pfam" id="PF04879">
    <property type="entry name" value="Molybdop_Fe4S4"/>
    <property type="match status" value="1"/>
</dbReference>
<dbReference type="InterPro" id="IPR006656">
    <property type="entry name" value="Mopterin_OxRdtase"/>
</dbReference>
<keyword evidence="8" id="KW-0411">Iron-sulfur</keyword>
<dbReference type="Gene3D" id="3.30.2070.10">
    <property type="entry name" value="Formate dehydrogenase/DMSO reductase"/>
    <property type="match status" value="1"/>
</dbReference>
<evidence type="ECO:0000256" key="2">
    <source>
        <dbReference type="ARBA" id="ARBA00022485"/>
    </source>
</evidence>
<dbReference type="SUPFAM" id="SSF50692">
    <property type="entry name" value="ADC-like"/>
    <property type="match status" value="1"/>
</dbReference>
<dbReference type="PROSITE" id="PS51669">
    <property type="entry name" value="4FE4S_MOW_BIS_MGD"/>
    <property type="match status" value="1"/>
</dbReference>
<feature type="domain" description="4Fe-4S ferredoxin-type" evidence="9">
    <location>
        <begin position="753"/>
        <end position="783"/>
    </location>
</feature>
<dbReference type="PANTHER" id="PTHR43742:SF9">
    <property type="entry name" value="TETRATHIONATE REDUCTASE SUBUNIT A"/>
    <property type="match status" value="1"/>
</dbReference>
<dbReference type="Proteomes" id="UP000784128">
    <property type="component" value="Unassembled WGS sequence"/>
</dbReference>
<dbReference type="PANTHER" id="PTHR43742">
    <property type="entry name" value="TRIMETHYLAMINE-N-OXIDE REDUCTASE"/>
    <property type="match status" value="1"/>
</dbReference>
<dbReference type="Gene3D" id="3.40.50.740">
    <property type="match status" value="1"/>
</dbReference>
<dbReference type="Pfam" id="PF00384">
    <property type="entry name" value="Molybdopterin"/>
    <property type="match status" value="1"/>
</dbReference>
<protein>
    <submittedName>
        <fullName evidence="11">4Fe-4S dicluster domain-containing protein</fullName>
    </submittedName>
</protein>
<dbReference type="Pfam" id="PF12797">
    <property type="entry name" value="Fer4_2"/>
    <property type="match status" value="1"/>
</dbReference>
<dbReference type="SMART" id="SM00926">
    <property type="entry name" value="Molybdop_Fe4S4"/>
    <property type="match status" value="1"/>
</dbReference>
<evidence type="ECO:0000256" key="4">
    <source>
        <dbReference type="ARBA" id="ARBA00022723"/>
    </source>
</evidence>
<dbReference type="InterPro" id="IPR006657">
    <property type="entry name" value="MoPterin_dinucl-bd_dom"/>
</dbReference>
<dbReference type="Gene3D" id="3.40.228.10">
    <property type="entry name" value="Dimethylsulfoxide Reductase, domain 2"/>
    <property type="match status" value="1"/>
</dbReference>
<evidence type="ECO:0000313" key="12">
    <source>
        <dbReference type="Proteomes" id="UP000784128"/>
    </source>
</evidence>
<keyword evidence="2" id="KW-0004">4Fe-4S</keyword>
<reference evidence="11 12" key="1">
    <citation type="submission" date="2021-05" db="EMBL/GenBank/DDBJ databases">
        <title>The draft genome of Geobacter chapellei DSM 13688.</title>
        <authorList>
            <person name="Xu Z."/>
            <person name="Masuda Y."/>
            <person name="Itoh H."/>
            <person name="Senoo K."/>
        </authorList>
    </citation>
    <scope>NUCLEOTIDE SEQUENCE [LARGE SCALE GENOMIC DNA]</scope>
    <source>
        <strain evidence="11 12">DSM 13688</strain>
    </source>
</reference>
<keyword evidence="12" id="KW-1185">Reference proteome</keyword>